<evidence type="ECO:0000256" key="9">
    <source>
        <dbReference type="SAM" id="Phobius"/>
    </source>
</evidence>
<evidence type="ECO:0000256" key="2">
    <source>
        <dbReference type="ARBA" id="ARBA00004760"/>
    </source>
</evidence>
<feature type="transmembrane region" description="Helical" evidence="9">
    <location>
        <begin position="304"/>
        <end position="322"/>
    </location>
</feature>
<sequence>MSVSWVFVLAALALAINALSIAGVLLRMGRLQKPRVAHNAVATIILPLTGRCPGLEKLVAALDTQTLPPRRLIITVESQSDPAYGRALEVRSFAGFSIEVVVAGPASDQAQKCRNQQAALKLIDERDEAIVLMDGDIAPQKWWLSALVSPLMDGNADLVTGHRWQRVAQHRLGAHLVATIDRAVTLMPRKAWAITSVVWGGSVAISPAAARKMNLSEALDRTLSDDLSLADEAAAAGLVVLTRGALLIPSPTSLRLAEAWRFAVRQYRIGHIYRPWLWWLAFVTINLRLLGWVVVLHQVLTSGAYLWAAASLAALAVIKQALVGEVARRVDMPDPLPVRLVQLGLGLLQPLVDIFHASVIVAAATTRRIQWGHVVYRIAGPHSIKVEERLPFPAS</sequence>
<comment type="pathway">
    <text evidence="3">Sphingolipid metabolism.</text>
</comment>
<comment type="pathway">
    <text evidence="2">Lipid metabolism; sphingolipid metabolism.</text>
</comment>
<reference evidence="10" key="1">
    <citation type="submission" date="2021-04" db="EMBL/GenBank/DDBJ databases">
        <title>Pseudaminobacter soli sp. nov., isolated from paddy soil contaminated by heavy metals.</title>
        <authorList>
            <person name="Zhang K."/>
        </authorList>
    </citation>
    <scope>NUCLEOTIDE SEQUENCE</scope>
    <source>
        <strain evidence="10">19-2017</strain>
    </source>
</reference>
<dbReference type="SUPFAM" id="SSF53448">
    <property type="entry name" value="Nucleotide-diphospho-sugar transferases"/>
    <property type="match status" value="1"/>
</dbReference>
<feature type="transmembrane region" description="Helical" evidence="9">
    <location>
        <begin position="6"/>
        <end position="26"/>
    </location>
</feature>
<dbReference type="GO" id="GO:0016020">
    <property type="term" value="C:membrane"/>
    <property type="evidence" value="ECO:0007669"/>
    <property type="project" value="UniProtKB-SubCell"/>
</dbReference>
<proteinExistence type="predicted"/>
<evidence type="ECO:0000256" key="5">
    <source>
        <dbReference type="ARBA" id="ARBA00022679"/>
    </source>
</evidence>
<evidence type="ECO:0000256" key="6">
    <source>
        <dbReference type="ARBA" id="ARBA00022692"/>
    </source>
</evidence>
<keyword evidence="6 9" id="KW-0812">Transmembrane</keyword>
<dbReference type="Gene3D" id="3.90.550.10">
    <property type="entry name" value="Spore Coat Polysaccharide Biosynthesis Protein SpsA, Chain A"/>
    <property type="match status" value="1"/>
</dbReference>
<feature type="transmembrane region" description="Helical" evidence="9">
    <location>
        <begin position="276"/>
        <end position="298"/>
    </location>
</feature>
<gene>
    <name evidence="10" type="ORF">KEU06_08345</name>
</gene>
<evidence type="ECO:0000256" key="8">
    <source>
        <dbReference type="ARBA" id="ARBA00023136"/>
    </source>
</evidence>
<keyword evidence="11" id="KW-1185">Reference proteome</keyword>
<accession>A0A942DZZ9</accession>
<dbReference type="GO" id="GO:0008120">
    <property type="term" value="F:ceramide glucosyltransferase activity"/>
    <property type="evidence" value="ECO:0007669"/>
    <property type="project" value="TreeGrafter"/>
</dbReference>
<dbReference type="AlphaFoldDB" id="A0A942DZZ9"/>
<organism evidence="10 11">
    <name type="scientific">Pseudaminobacter soli</name>
    <name type="common">ex Zhang et al. 2022</name>
    <dbReference type="NCBI Taxonomy" id="2831468"/>
    <lineage>
        <taxon>Bacteria</taxon>
        <taxon>Pseudomonadati</taxon>
        <taxon>Pseudomonadota</taxon>
        <taxon>Alphaproteobacteria</taxon>
        <taxon>Hyphomicrobiales</taxon>
        <taxon>Phyllobacteriaceae</taxon>
        <taxon>Pseudaminobacter</taxon>
    </lineage>
</organism>
<evidence type="ECO:0000256" key="1">
    <source>
        <dbReference type="ARBA" id="ARBA00004141"/>
    </source>
</evidence>
<evidence type="ECO:0000256" key="7">
    <source>
        <dbReference type="ARBA" id="ARBA00022989"/>
    </source>
</evidence>
<keyword evidence="8 9" id="KW-0472">Membrane</keyword>
<evidence type="ECO:0000313" key="10">
    <source>
        <dbReference type="EMBL" id="MBS3648638.1"/>
    </source>
</evidence>
<evidence type="ECO:0000256" key="3">
    <source>
        <dbReference type="ARBA" id="ARBA00004991"/>
    </source>
</evidence>
<evidence type="ECO:0000313" key="11">
    <source>
        <dbReference type="Proteomes" id="UP000680348"/>
    </source>
</evidence>
<dbReference type="Proteomes" id="UP000680348">
    <property type="component" value="Unassembled WGS sequence"/>
</dbReference>
<protein>
    <submittedName>
        <fullName evidence="10">Glycosyltransferase family 2 protein</fullName>
    </submittedName>
</protein>
<dbReference type="InterPro" id="IPR029044">
    <property type="entry name" value="Nucleotide-diphossugar_trans"/>
</dbReference>
<keyword evidence="5" id="KW-0808">Transferase</keyword>
<dbReference type="PANTHER" id="PTHR12726:SF0">
    <property type="entry name" value="CERAMIDE GLUCOSYLTRANSFERASE"/>
    <property type="match status" value="1"/>
</dbReference>
<keyword evidence="7 9" id="KW-1133">Transmembrane helix</keyword>
<dbReference type="InterPro" id="IPR025993">
    <property type="entry name" value="Ceramide_glucosylTrfase"/>
</dbReference>
<evidence type="ECO:0000256" key="4">
    <source>
        <dbReference type="ARBA" id="ARBA00022676"/>
    </source>
</evidence>
<dbReference type="Pfam" id="PF13506">
    <property type="entry name" value="Glyco_transf_21"/>
    <property type="match status" value="1"/>
</dbReference>
<dbReference type="PANTHER" id="PTHR12726">
    <property type="entry name" value="CERAMIDE GLUCOSYLTRANSFERASE"/>
    <property type="match status" value="1"/>
</dbReference>
<comment type="subcellular location">
    <subcellularLocation>
        <location evidence="1">Membrane</location>
        <topology evidence="1">Multi-pass membrane protein</topology>
    </subcellularLocation>
</comment>
<dbReference type="RefSeq" id="WP_188254211.1">
    <property type="nucleotide sequence ID" value="NZ_JABVCF010000004.1"/>
</dbReference>
<comment type="caution">
    <text evidence="10">The sequence shown here is derived from an EMBL/GenBank/DDBJ whole genome shotgun (WGS) entry which is preliminary data.</text>
</comment>
<dbReference type="EMBL" id="JAGWCR010000004">
    <property type="protein sequence ID" value="MBS3648638.1"/>
    <property type="molecule type" value="Genomic_DNA"/>
</dbReference>
<dbReference type="GO" id="GO:0006679">
    <property type="term" value="P:glucosylceramide biosynthetic process"/>
    <property type="evidence" value="ECO:0007669"/>
    <property type="project" value="TreeGrafter"/>
</dbReference>
<name>A0A942DZZ9_9HYPH</name>
<keyword evidence="4" id="KW-0328">Glycosyltransferase</keyword>